<reference evidence="1 2" key="1">
    <citation type="submission" date="2020-06" db="EMBL/GenBank/DDBJ databases">
        <title>Transcriptomic and genomic resources for Thalictrum thalictroides and T. hernandezii: Facilitating candidate gene discovery in an emerging model plant lineage.</title>
        <authorList>
            <person name="Arias T."/>
            <person name="Riano-Pachon D.M."/>
            <person name="Di Stilio V.S."/>
        </authorList>
    </citation>
    <scope>NUCLEOTIDE SEQUENCE [LARGE SCALE GENOMIC DNA]</scope>
    <source>
        <strain evidence="2">cv. WT478/WT964</strain>
        <tissue evidence="1">Leaves</tissue>
    </source>
</reference>
<dbReference type="AlphaFoldDB" id="A0A7J6VL42"/>
<name>A0A7J6VL42_THATH</name>
<proteinExistence type="predicted"/>
<protein>
    <submittedName>
        <fullName evidence="1">Uncharacterized protein</fullName>
    </submittedName>
</protein>
<organism evidence="1 2">
    <name type="scientific">Thalictrum thalictroides</name>
    <name type="common">Rue-anemone</name>
    <name type="synonym">Anemone thalictroides</name>
    <dbReference type="NCBI Taxonomy" id="46969"/>
    <lineage>
        <taxon>Eukaryota</taxon>
        <taxon>Viridiplantae</taxon>
        <taxon>Streptophyta</taxon>
        <taxon>Embryophyta</taxon>
        <taxon>Tracheophyta</taxon>
        <taxon>Spermatophyta</taxon>
        <taxon>Magnoliopsida</taxon>
        <taxon>Ranunculales</taxon>
        <taxon>Ranunculaceae</taxon>
        <taxon>Thalictroideae</taxon>
        <taxon>Thalictrum</taxon>
    </lineage>
</organism>
<dbReference type="EMBL" id="JABWDY010030122">
    <property type="protein sequence ID" value="KAF5185849.1"/>
    <property type="molecule type" value="Genomic_DNA"/>
</dbReference>
<accession>A0A7J6VL42</accession>
<comment type="caution">
    <text evidence="1">The sequence shown here is derived from an EMBL/GenBank/DDBJ whole genome shotgun (WGS) entry which is preliminary data.</text>
</comment>
<gene>
    <name evidence="1" type="ORF">FRX31_024569</name>
</gene>
<sequence length="67" mass="7332">MRRCLGMKGNGACLMWGGLYCSGGVRMVGSSHATPSEWMVVFLAGFSRMVVVASQIEDLIVQHKRDL</sequence>
<keyword evidence="2" id="KW-1185">Reference proteome</keyword>
<evidence type="ECO:0000313" key="2">
    <source>
        <dbReference type="Proteomes" id="UP000554482"/>
    </source>
</evidence>
<dbReference type="Proteomes" id="UP000554482">
    <property type="component" value="Unassembled WGS sequence"/>
</dbReference>
<evidence type="ECO:0000313" key="1">
    <source>
        <dbReference type="EMBL" id="KAF5185849.1"/>
    </source>
</evidence>